<keyword evidence="2" id="KW-0472">Membrane</keyword>
<accession>A0A9Q7ADB6</accession>
<dbReference type="RefSeq" id="WP_274372524.1">
    <property type="nucleotide sequence ID" value="NZ_CP072943.1"/>
</dbReference>
<keyword evidence="2" id="KW-0812">Transmembrane</keyword>
<evidence type="ECO:0000256" key="2">
    <source>
        <dbReference type="SAM" id="Phobius"/>
    </source>
</evidence>
<dbReference type="EMBL" id="CP072943">
    <property type="protein sequence ID" value="QTX31369.1"/>
    <property type="molecule type" value="Genomic_DNA"/>
</dbReference>
<proteinExistence type="predicted"/>
<keyword evidence="2" id="KW-1133">Transmembrane helix</keyword>
<name>A0A9Q7ADB6_9BACT</name>
<dbReference type="Gene3D" id="2.130.10.130">
    <property type="entry name" value="Integrin alpha, N-terminal"/>
    <property type="match status" value="1"/>
</dbReference>
<gene>
    <name evidence="3" type="ORF">KAR29_08230</name>
</gene>
<dbReference type="KEGG" id="aram:KAR29_08230"/>
<dbReference type="InterPro" id="IPR013517">
    <property type="entry name" value="FG-GAP"/>
</dbReference>
<dbReference type="InterPro" id="IPR028994">
    <property type="entry name" value="Integrin_alpha_N"/>
</dbReference>
<protein>
    <recommendedName>
        <fullName evidence="5">FG-GAP repeat protein</fullName>
    </recommendedName>
</protein>
<feature type="transmembrane region" description="Helical" evidence="2">
    <location>
        <begin position="18"/>
        <end position="39"/>
    </location>
</feature>
<organism evidence="3 4">
    <name type="scientific">Aminithiophilus ramosus</name>
    <dbReference type="NCBI Taxonomy" id="3029084"/>
    <lineage>
        <taxon>Bacteria</taxon>
        <taxon>Thermotogati</taxon>
        <taxon>Synergistota</taxon>
        <taxon>Synergistia</taxon>
        <taxon>Synergistales</taxon>
        <taxon>Aminithiophilaceae</taxon>
        <taxon>Aminithiophilus</taxon>
    </lineage>
</organism>
<dbReference type="SUPFAM" id="SSF69318">
    <property type="entry name" value="Integrin alpha N-terminal domain"/>
    <property type="match status" value="1"/>
</dbReference>
<dbReference type="InterPro" id="IPR013783">
    <property type="entry name" value="Ig-like_fold"/>
</dbReference>
<dbReference type="Pfam" id="PF13517">
    <property type="entry name" value="FG-GAP_3"/>
    <property type="match status" value="1"/>
</dbReference>
<evidence type="ECO:0000256" key="1">
    <source>
        <dbReference type="ARBA" id="ARBA00022729"/>
    </source>
</evidence>
<sequence length="1289" mass="140734">MCAHACSGKGALHALRHVISVPTVFPLPFLLSFLLFLGFSITAPPAEATDYDRDPYEKEHGLIRDDEFFLVRQGTEGNYAGVWYFEPENVLDAPSRRAPNQWQHLTGDSVWMSSGFSPWDHEDEAVLFGYAKDYAPHLVEVSRASTSAPIGTNPGDLEGNVEFRLRHVDSGGLGTPSSRTSGTYYKGSFGAVATDLDGDGISEIVVAGARENRSPLAFGGISLANGIADANNTVTQTSPADSTNSGVYSGVRLAAGDLDGDGAPELVAVFQCADDEKETQDWATIQIGIHIAGDAEITEIGHTKSYSLKRLHEGKTATTVKAVTPLSYFLQNTRSDVFDVALGDFDGDGKDEILLAYLWNYDGNDDSDVYVHTALFDAERDVSGNFVVTLSSSSQNPIPDLLAKGLSTNGNFYKDDCNSHPLCLRVAMADVDRDREREFREEEVARDEAALLFLRGDWPIHDGSGSILRAYVAMAWHDGSGAVRNGSTWFEMGSDDGSRVMRLAQKCRKTGSLIAAHLSGTSDGAAMTNNPQFIATLSGFADSGESDSSQSCAVPLMLLREDGSNGDEVTYGPPWYIRTYEGPFFPVAGDADGDSAILGEALHFVIEHDVAPVLFLDEPPKHLDVIDGKERNVSRYSGLYARFEDTESKEDKATNTSATDTGYGVGEEVDLSFGTKVQFLLGSSEYQAQIKEKFSASWTTKREEIETGYSKKTFSISGQTNTDDLLLYRCRHIHVWRYKILGHFETADDDSVTGPLYYQVTIPEDDTSVLALIPGMQVPWYQPIHENGNLFSYPSSYLQIEGQSGSEHLTDIVELAVGGNDVEQNVSWLSGKKEELSEGSSKTYAVDSSVSCSGKWEGLNSSSWEASVFGNYDQTTSSMKSSENTVEKEEAFSVVIPGRPNMSTYPYRLDSLMYKTEAGTITLRYAISPQELTDHNKGWWAFYRKAPDPALNLPRKWRWVGENASTREDDWEWSDDEDAAMIRGISFSSALGDRLPADLPIGEDTTLSCRVYNYSLQSISNVAVRFEIAPLDPETGETGDRTTIATPVVPSLSAWGGTSSNWQMADATLKTEEFAAGNYRIFVTVDPDDAIVELADHDNGDRTGNNEGWFDLFLYGEESDEASASSGTTDKSGTDRSFNLTLLKDRVSAGKTVLDPGERTKVTVYCKNTGQRVATNIHALFFHDHPDNGKGFHARLLSGLLPGATGKMSAIFSDMEPGVHHIYVKLLGKTRETDFEDNIVSLDITVRERAEAEEGGSGGCDAGTGWAGLFAAGLFCLTGIGTFSRKQKR</sequence>
<evidence type="ECO:0008006" key="5">
    <source>
        <dbReference type="Google" id="ProtNLM"/>
    </source>
</evidence>
<evidence type="ECO:0000313" key="3">
    <source>
        <dbReference type="EMBL" id="QTX31369.1"/>
    </source>
</evidence>
<keyword evidence="1" id="KW-0732">Signal</keyword>
<reference evidence="4" key="1">
    <citation type="submission" date="2021-04" db="EMBL/GenBank/DDBJ databases">
        <title>A novel Synergistetes isolate from a pyrite-forming mixed culture.</title>
        <authorList>
            <person name="Bunk B."/>
            <person name="Sproer C."/>
            <person name="Spring S."/>
            <person name="Pester M."/>
        </authorList>
    </citation>
    <scope>NUCLEOTIDE SEQUENCE [LARGE SCALE GENOMIC DNA]</scope>
    <source>
        <strain evidence="4">J.5.4.2-T.3.5.2</strain>
    </source>
</reference>
<feature type="transmembrane region" description="Helical" evidence="2">
    <location>
        <begin position="1265"/>
        <end position="1283"/>
    </location>
</feature>
<evidence type="ECO:0000313" key="4">
    <source>
        <dbReference type="Proteomes" id="UP000671879"/>
    </source>
</evidence>
<dbReference type="Proteomes" id="UP000671879">
    <property type="component" value="Chromosome"/>
</dbReference>
<keyword evidence="4" id="KW-1185">Reference proteome</keyword>
<dbReference type="Gene3D" id="2.60.40.10">
    <property type="entry name" value="Immunoglobulins"/>
    <property type="match status" value="2"/>
</dbReference>